<reference evidence="2" key="1">
    <citation type="submission" date="2018-11" db="EMBL/GenBank/DDBJ databases">
        <authorList>
            <consortium name="Pathogen Informatics"/>
        </authorList>
    </citation>
    <scope>NUCLEOTIDE SEQUENCE</scope>
</reference>
<dbReference type="Proteomes" id="UP000784294">
    <property type="component" value="Unassembled WGS sequence"/>
</dbReference>
<name>A0A3S4ZFH8_9PLAT</name>
<gene>
    <name evidence="2" type="ORF">PXEA_LOCUS3621</name>
</gene>
<dbReference type="EMBL" id="CAAALY010008275">
    <property type="protein sequence ID" value="VEL10181.1"/>
    <property type="molecule type" value="Genomic_DNA"/>
</dbReference>
<evidence type="ECO:0000313" key="2">
    <source>
        <dbReference type="EMBL" id="VEL10181.1"/>
    </source>
</evidence>
<proteinExistence type="predicted"/>
<evidence type="ECO:0000313" key="3">
    <source>
        <dbReference type="Proteomes" id="UP000784294"/>
    </source>
</evidence>
<sequence>MLPRSDDVCHMTDESLPSFHRNRSILPRKQHQHESSSKAKSNPPSSPGGIDLGISSPNTFTRNGSKRSLACPEIHVYLVIYCHQWLFSEVESQDPLSNIN</sequence>
<protein>
    <submittedName>
        <fullName evidence="2">Uncharacterized protein</fullName>
    </submittedName>
</protein>
<comment type="caution">
    <text evidence="2">The sequence shown here is derived from an EMBL/GenBank/DDBJ whole genome shotgun (WGS) entry which is preliminary data.</text>
</comment>
<keyword evidence="3" id="KW-1185">Reference proteome</keyword>
<evidence type="ECO:0000256" key="1">
    <source>
        <dbReference type="SAM" id="MobiDB-lite"/>
    </source>
</evidence>
<feature type="region of interest" description="Disordered" evidence="1">
    <location>
        <begin position="1"/>
        <end position="65"/>
    </location>
</feature>
<accession>A0A3S4ZFH8</accession>
<dbReference type="AlphaFoldDB" id="A0A3S4ZFH8"/>
<organism evidence="2 3">
    <name type="scientific">Protopolystoma xenopodis</name>
    <dbReference type="NCBI Taxonomy" id="117903"/>
    <lineage>
        <taxon>Eukaryota</taxon>
        <taxon>Metazoa</taxon>
        <taxon>Spiralia</taxon>
        <taxon>Lophotrochozoa</taxon>
        <taxon>Platyhelminthes</taxon>
        <taxon>Monogenea</taxon>
        <taxon>Polyopisthocotylea</taxon>
        <taxon>Polystomatidea</taxon>
        <taxon>Polystomatidae</taxon>
        <taxon>Protopolystoma</taxon>
    </lineage>
</organism>
<feature type="compositionally biased region" description="Basic and acidic residues" evidence="1">
    <location>
        <begin position="1"/>
        <end position="13"/>
    </location>
</feature>
<feature type="compositionally biased region" description="Basic residues" evidence="1">
    <location>
        <begin position="20"/>
        <end position="31"/>
    </location>
</feature>